<gene>
    <name evidence="1" type="ORF">MPLG2_3109</name>
</gene>
<organism evidence="1 2">
    <name type="scientific">Micropruina glycogenica</name>
    <dbReference type="NCBI Taxonomy" id="75385"/>
    <lineage>
        <taxon>Bacteria</taxon>
        <taxon>Bacillati</taxon>
        <taxon>Actinomycetota</taxon>
        <taxon>Actinomycetes</taxon>
        <taxon>Propionibacteriales</taxon>
        <taxon>Nocardioidaceae</taxon>
        <taxon>Micropruina</taxon>
    </lineage>
</organism>
<keyword evidence="2" id="KW-1185">Reference proteome</keyword>
<dbReference type="KEGG" id="mgg:MPLG2_3109"/>
<protein>
    <submittedName>
        <fullName evidence="1">Uncharacterized protein</fullName>
    </submittedName>
</protein>
<proteinExistence type="predicted"/>
<dbReference type="AlphaFoldDB" id="A0A2N9JL59"/>
<reference evidence="1 2" key="1">
    <citation type="submission" date="2018-02" db="EMBL/GenBank/DDBJ databases">
        <authorList>
            <person name="Cohen D.B."/>
            <person name="Kent A.D."/>
        </authorList>
    </citation>
    <scope>NUCLEOTIDE SEQUENCE [LARGE SCALE GENOMIC DNA]</scope>
    <source>
        <strain evidence="1">1</strain>
    </source>
</reference>
<dbReference type="Proteomes" id="UP000238164">
    <property type="component" value="Chromosome 1"/>
</dbReference>
<sequence>MYALCHIGRGDFAGWSLFAASQRLVLQPSQPVTTSVRTGLFHSRCVVFHTLGPMFVWLSARAEH</sequence>
<name>A0A2N9JL59_9ACTN</name>
<dbReference type="EMBL" id="LT985188">
    <property type="protein sequence ID" value="SPD88139.1"/>
    <property type="molecule type" value="Genomic_DNA"/>
</dbReference>
<evidence type="ECO:0000313" key="2">
    <source>
        <dbReference type="Proteomes" id="UP000238164"/>
    </source>
</evidence>
<accession>A0A2N9JL59</accession>
<evidence type="ECO:0000313" key="1">
    <source>
        <dbReference type="EMBL" id="SPD88139.1"/>
    </source>
</evidence>